<keyword evidence="2" id="KW-1185">Reference proteome</keyword>
<evidence type="ECO:0000313" key="1">
    <source>
        <dbReference type="EMBL" id="KAK3080290.1"/>
    </source>
</evidence>
<dbReference type="EMBL" id="JAWDJW010000637">
    <property type="protein sequence ID" value="KAK3080290.1"/>
    <property type="molecule type" value="Genomic_DNA"/>
</dbReference>
<gene>
    <name evidence="1" type="ORF">LTS18_002632</name>
</gene>
<sequence length="190" mass="20664">MTSIFEQTYGWTPQIAGLSYPGLGVGFTLGQVLYGFVGDKILLRMTARNPDGGMKPEYRLPLGLIGACANPLGLFLYGWTAQYAVHWIVPIIGTAFVSFGNCLIFMSTQAYTIDAFTIFAASGLAANTVVRSVMAAVLPLAAPRMYATLGLGWGNSLLGFLSLCCFPIPFLLLKYGERLRGMNKEKMKRL</sequence>
<proteinExistence type="predicted"/>
<accession>A0ACC3DUT8</accession>
<name>A0ACC3DUT8_9PEZI</name>
<comment type="caution">
    <text evidence="1">The sequence shown here is derived from an EMBL/GenBank/DDBJ whole genome shotgun (WGS) entry which is preliminary data.</text>
</comment>
<reference evidence="1" key="1">
    <citation type="submission" date="2024-09" db="EMBL/GenBank/DDBJ databases">
        <title>Black Yeasts Isolated from many extreme environments.</title>
        <authorList>
            <person name="Coleine C."/>
            <person name="Stajich J.E."/>
            <person name="Selbmann L."/>
        </authorList>
    </citation>
    <scope>NUCLEOTIDE SEQUENCE</scope>
    <source>
        <strain evidence="1">CCFEE 5737</strain>
    </source>
</reference>
<protein>
    <submittedName>
        <fullName evidence="1">Uncharacterized protein</fullName>
    </submittedName>
</protein>
<organism evidence="1 2">
    <name type="scientific">Coniosporium uncinatum</name>
    <dbReference type="NCBI Taxonomy" id="93489"/>
    <lineage>
        <taxon>Eukaryota</taxon>
        <taxon>Fungi</taxon>
        <taxon>Dikarya</taxon>
        <taxon>Ascomycota</taxon>
        <taxon>Pezizomycotina</taxon>
        <taxon>Dothideomycetes</taxon>
        <taxon>Dothideomycetes incertae sedis</taxon>
        <taxon>Coniosporium</taxon>
    </lineage>
</organism>
<evidence type="ECO:0000313" key="2">
    <source>
        <dbReference type="Proteomes" id="UP001186974"/>
    </source>
</evidence>
<dbReference type="Proteomes" id="UP001186974">
    <property type="component" value="Unassembled WGS sequence"/>
</dbReference>